<feature type="region of interest" description="Disordered" evidence="1">
    <location>
        <begin position="48"/>
        <end position="82"/>
    </location>
</feature>
<comment type="caution">
    <text evidence="4">The sequence shown here is derived from an EMBL/GenBank/DDBJ whole genome shotgun (WGS) entry which is preliminary data.</text>
</comment>
<evidence type="ECO:0000259" key="3">
    <source>
        <dbReference type="Pfam" id="PF22936"/>
    </source>
</evidence>
<name>A0A6L2KZP0_TANCI</name>
<evidence type="ECO:0000259" key="2">
    <source>
        <dbReference type="Pfam" id="PF07727"/>
    </source>
</evidence>
<feature type="domain" description="Reverse transcriptase Ty1/copia-type" evidence="2">
    <location>
        <begin position="448"/>
        <end position="503"/>
    </location>
</feature>
<sequence length="732" mass="84431">MFRINPSKTSREDKFVPINQARASVRKKPITVSQPHVITKKDINSESNGLFSTGVDNTAKTRRPQPRSNTKNDRVSSASKSSCIKNKEVKVEEHHRTLLAFKNQKHMSSECNNVKLDIRNDKSKLFVLCVVQIYLWCVDPGCSRHMTGNLKLLINFVWKFLGTVRFKNDHIAGIFGYGDLQWGNIIITRVYFVEGLRYNLFSVGQFCDSNLEGKSKASPQTQTCSKLKAEATPASYGFVWADESQKYQREAIHSGTKKIIEAMNVIFDELSIMAFEQRSSKPGIQGMTYGQINLGLDLTYAPSTITSQKPIEHELKLLFEAMYDDYLGVVDNVQNPMFDENMFANPFAPPSTHYVKLSSYYVDPSNMHMFYQLYQHDCKWTKAHPRAQVIGEPSRPVLTRNQLRTDGEMCTYALSVRTMKPRNVKEAMTNPGWIDYMQEELFQFKRLDVWVLVPLPDNIKPLTLKWLFKNKLDAENTVIRNKTRLVVRRYHQEEGIDFEESFTSDSGFKLTGFLDVDHAGCQDSFKITSGGTQFLGEKLGESLSEAWTRFKDLLLKVLHHGLDLWLQVKIFCDHFDYTTQMAIDYAACGRLRKLRPKVAWETIEELVQYEEEGWNDPIFLEEGSMNYKNANVEQLLRVMESRVDTLMKDAISIMRRSENVFGISNDMMRQLPPEPSHQEAFEDLVMNFILDQEEKVKQLEEYMGAIVSDFMQLSLEVVGKLKEKIRMEENRT</sequence>
<accession>A0A6L2KZP0</accession>
<protein>
    <submittedName>
        <fullName evidence="4">Integrase, catalytic region, zinc finger, CCHC-type, peptidase aspartic, catalytic</fullName>
    </submittedName>
</protein>
<dbReference type="InterPro" id="IPR054722">
    <property type="entry name" value="PolX-like_BBD"/>
</dbReference>
<gene>
    <name evidence="4" type="ORF">Tci_027091</name>
</gene>
<dbReference type="AlphaFoldDB" id="A0A6L2KZP0"/>
<dbReference type="InterPro" id="IPR013103">
    <property type="entry name" value="RVT_2"/>
</dbReference>
<evidence type="ECO:0000313" key="4">
    <source>
        <dbReference type="EMBL" id="GEU55113.1"/>
    </source>
</evidence>
<dbReference type="EMBL" id="BKCJ010003442">
    <property type="protein sequence ID" value="GEU55113.1"/>
    <property type="molecule type" value="Genomic_DNA"/>
</dbReference>
<organism evidence="4">
    <name type="scientific">Tanacetum cinerariifolium</name>
    <name type="common">Dalmatian daisy</name>
    <name type="synonym">Chrysanthemum cinerariifolium</name>
    <dbReference type="NCBI Taxonomy" id="118510"/>
    <lineage>
        <taxon>Eukaryota</taxon>
        <taxon>Viridiplantae</taxon>
        <taxon>Streptophyta</taxon>
        <taxon>Embryophyta</taxon>
        <taxon>Tracheophyta</taxon>
        <taxon>Spermatophyta</taxon>
        <taxon>Magnoliopsida</taxon>
        <taxon>eudicotyledons</taxon>
        <taxon>Gunneridae</taxon>
        <taxon>Pentapetalae</taxon>
        <taxon>asterids</taxon>
        <taxon>campanulids</taxon>
        <taxon>Asterales</taxon>
        <taxon>Asteraceae</taxon>
        <taxon>Asteroideae</taxon>
        <taxon>Anthemideae</taxon>
        <taxon>Anthemidinae</taxon>
        <taxon>Tanacetum</taxon>
    </lineage>
</organism>
<dbReference type="Pfam" id="PF22936">
    <property type="entry name" value="Pol_BBD"/>
    <property type="match status" value="1"/>
</dbReference>
<feature type="compositionally biased region" description="Polar residues" evidence="1">
    <location>
        <begin position="48"/>
        <end position="58"/>
    </location>
</feature>
<evidence type="ECO:0000256" key="1">
    <source>
        <dbReference type="SAM" id="MobiDB-lite"/>
    </source>
</evidence>
<reference evidence="4" key="1">
    <citation type="journal article" date="2019" name="Sci. Rep.">
        <title>Draft genome of Tanacetum cinerariifolium, the natural source of mosquito coil.</title>
        <authorList>
            <person name="Yamashiro T."/>
            <person name="Shiraishi A."/>
            <person name="Satake H."/>
            <person name="Nakayama K."/>
        </authorList>
    </citation>
    <scope>NUCLEOTIDE SEQUENCE</scope>
</reference>
<dbReference type="Pfam" id="PF07727">
    <property type="entry name" value="RVT_2"/>
    <property type="match status" value="1"/>
</dbReference>
<proteinExistence type="predicted"/>
<feature type="domain" description="Retrovirus-related Pol polyprotein from transposon TNT 1-94-like beta-barrel" evidence="3">
    <location>
        <begin position="136"/>
        <end position="209"/>
    </location>
</feature>